<dbReference type="OrthoDB" id="4034650at2759"/>
<sequence>MDLQAPDEDLRYMALKSYIDRQWKQENKGIDQGQGQGIGQGPSNDQDIVLLGLHDSSVLIQDLASTSLVVSFCRCKHPQAVVGLFRSLLDDASLPCTRALKTLLLETQQQQQHYLSVSFENIEHYVSKLVSQPMVQSVHWDVVVLLLEQYSELKPLDSVFSQGLGPGLGLGPGSQDPQGPQGPQEGPSIPDPVVKAFVPYLSRILVSSYPFTLRQLALVSELYPHKFTRTRALQILSEVTRIPPEGPQGPESPQGQGLPENVRLTYNLFWFWYSSEGVPPEILAFLETLRHYSKDEGDLDDASDSDEFDISLSDDEDGEITSSSDHQRVAELESLISRFDSLIESLTALSQTESQHLDMPPEPEPPLYAEITRSLAIAPATATATATATPDSDHLLENWLKEFQNYNLAYTLSIVNQLLDSEFTLYHAQWLITLAPRLPLHTLLHFLPKFIPFLKPTKRFIHVIQVGNLKQRQDAASNLRLQLWSLLNSLLHFNQQSLNLPQLRILQLIIPYLQFGLKDAAKDPVLEPILTQILHKLAHHCGPLIITHEDLLQSLHSLDQEQYPGIRQLIALIDFKLI</sequence>
<feature type="compositionally biased region" description="Low complexity" evidence="1">
    <location>
        <begin position="173"/>
        <end position="188"/>
    </location>
</feature>
<dbReference type="RefSeq" id="XP_022674052.1">
    <property type="nucleotide sequence ID" value="XM_022822208.1"/>
</dbReference>
<dbReference type="GeneID" id="34714196"/>
<reference evidence="2 3" key="1">
    <citation type="journal article" date="2015" name="Biotechnol. Biofuels">
        <title>Genetic basis of the highly efficient yeast Kluyveromyces marxianus: complete genome sequence and transcriptome analyses.</title>
        <authorList>
            <person name="Lertwattanasakul N."/>
            <person name="Kosaka T."/>
            <person name="Hosoyama A."/>
            <person name="Suzuki Y."/>
            <person name="Rodrussamee N."/>
            <person name="Matsutani M."/>
            <person name="Murata M."/>
            <person name="Fujimoto N."/>
            <person name="Suprayogi"/>
            <person name="Tsuchikane K."/>
            <person name="Limtong S."/>
            <person name="Fujita N."/>
            <person name="Yamada M."/>
        </authorList>
    </citation>
    <scope>NUCLEOTIDE SEQUENCE [LARGE SCALE GENOMIC DNA]</scope>
    <source>
        <strain evidence="3">DMKU3-1042 / BCC 29191 / NBRC 104275</strain>
    </source>
</reference>
<evidence type="ECO:0000313" key="2">
    <source>
        <dbReference type="EMBL" id="BAO38161.1"/>
    </source>
</evidence>
<dbReference type="VEuPathDB" id="FungiDB:KLMA_10539"/>
<dbReference type="KEGG" id="kmx:KLMA_10539"/>
<evidence type="ECO:0000313" key="3">
    <source>
        <dbReference type="Proteomes" id="UP000065495"/>
    </source>
</evidence>
<evidence type="ECO:0000256" key="1">
    <source>
        <dbReference type="SAM" id="MobiDB-lite"/>
    </source>
</evidence>
<feature type="compositionally biased region" description="Acidic residues" evidence="1">
    <location>
        <begin position="297"/>
        <end position="319"/>
    </location>
</feature>
<organism evidence="2 3">
    <name type="scientific">Kluyveromyces marxianus (strain DMKU3-1042 / BCC 29191 / NBRC 104275)</name>
    <name type="common">Yeast</name>
    <name type="synonym">Candida kefyr</name>
    <dbReference type="NCBI Taxonomy" id="1003335"/>
    <lineage>
        <taxon>Eukaryota</taxon>
        <taxon>Fungi</taxon>
        <taxon>Dikarya</taxon>
        <taxon>Ascomycota</taxon>
        <taxon>Saccharomycotina</taxon>
        <taxon>Saccharomycetes</taxon>
        <taxon>Saccharomycetales</taxon>
        <taxon>Saccharomycetaceae</taxon>
        <taxon>Kluyveromyces</taxon>
    </lineage>
</organism>
<name>W0T5R9_KLUMD</name>
<proteinExistence type="predicted"/>
<gene>
    <name evidence="2" type="ORF">KLMA_10539</name>
</gene>
<dbReference type="Proteomes" id="UP000065495">
    <property type="component" value="Chromosome 1"/>
</dbReference>
<accession>W0T5R9</accession>
<feature type="region of interest" description="Disordered" evidence="1">
    <location>
        <begin position="295"/>
        <end position="326"/>
    </location>
</feature>
<feature type="region of interest" description="Disordered" evidence="1">
    <location>
        <begin position="167"/>
        <end position="188"/>
    </location>
</feature>
<protein>
    <submittedName>
        <fullName evidence="2">Inorganic pyrophosphatase</fullName>
    </submittedName>
</protein>
<dbReference type="EMBL" id="AP012213">
    <property type="protein sequence ID" value="BAO38161.1"/>
    <property type="molecule type" value="Genomic_DNA"/>
</dbReference>
<dbReference type="AlphaFoldDB" id="W0T5R9"/>